<comment type="caution">
    <text evidence="6">The sequence shown here is derived from an EMBL/GenBank/DDBJ whole genome shotgun (WGS) entry which is preliminary data.</text>
</comment>
<dbReference type="Pfam" id="PF17166">
    <property type="entry name" value="DUF5126"/>
    <property type="match status" value="1"/>
</dbReference>
<dbReference type="Pfam" id="PF16391">
    <property type="entry name" value="DUF5000"/>
    <property type="match status" value="1"/>
</dbReference>
<evidence type="ECO:0000259" key="4">
    <source>
        <dbReference type="Pfam" id="PF16391"/>
    </source>
</evidence>
<dbReference type="InterPro" id="IPR032164">
    <property type="entry name" value="DUF5000"/>
</dbReference>
<evidence type="ECO:0000313" key="6">
    <source>
        <dbReference type="EMBL" id="HIU55034.1"/>
    </source>
</evidence>
<accession>A0A9D1M7G6</accession>
<evidence type="ECO:0000259" key="5">
    <source>
        <dbReference type="Pfam" id="PF17166"/>
    </source>
</evidence>
<dbReference type="PROSITE" id="PS51257">
    <property type="entry name" value="PROKAR_LIPOPROTEIN"/>
    <property type="match status" value="1"/>
</dbReference>
<proteinExistence type="predicted"/>
<feature type="domain" description="DUF5126" evidence="5">
    <location>
        <begin position="124"/>
        <end position="223"/>
    </location>
</feature>
<evidence type="ECO:0000256" key="1">
    <source>
        <dbReference type="SAM" id="MobiDB-lite"/>
    </source>
</evidence>
<name>A0A9D1M7G6_9BACT</name>
<dbReference type="InterPro" id="IPR032527">
    <property type="entry name" value="DUF4959"/>
</dbReference>
<organism evidence="6 7">
    <name type="scientific">Candidatus Gallibacteroides avistercoris</name>
    <dbReference type="NCBI Taxonomy" id="2840833"/>
    <lineage>
        <taxon>Bacteria</taxon>
        <taxon>Pseudomonadati</taxon>
        <taxon>Bacteroidota</taxon>
        <taxon>Bacteroidia</taxon>
        <taxon>Bacteroidales</taxon>
        <taxon>Bacteroidaceae</taxon>
        <taxon>Bacteroidaceae incertae sedis</taxon>
        <taxon>Candidatus Gallibacteroides</taxon>
    </lineage>
</organism>
<evidence type="ECO:0000259" key="3">
    <source>
        <dbReference type="Pfam" id="PF16323"/>
    </source>
</evidence>
<dbReference type="InterPro" id="IPR033431">
    <property type="entry name" value="DUF5126"/>
</dbReference>
<reference evidence="6" key="1">
    <citation type="submission" date="2020-10" db="EMBL/GenBank/DDBJ databases">
        <authorList>
            <person name="Gilroy R."/>
        </authorList>
    </citation>
    <scope>NUCLEOTIDE SEQUENCE</scope>
    <source>
        <strain evidence="6">CHK158-818</strain>
    </source>
</reference>
<dbReference type="Gene3D" id="2.60.120.260">
    <property type="entry name" value="Galactose-binding domain-like"/>
    <property type="match status" value="1"/>
</dbReference>
<feature type="signal peptide" evidence="2">
    <location>
        <begin position="1"/>
        <end position="18"/>
    </location>
</feature>
<protein>
    <submittedName>
        <fullName evidence="6">DUF4959 domain-containing protein</fullName>
    </submittedName>
</protein>
<evidence type="ECO:0000256" key="2">
    <source>
        <dbReference type="SAM" id="SignalP"/>
    </source>
</evidence>
<dbReference type="AlphaFoldDB" id="A0A9D1M7G6"/>
<feature type="region of interest" description="Disordered" evidence="1">
    <location>
        <begin position="468"/>
        <end position="495"/>
    </location>
</feature>
<sequence length="495" mass="55549">MKLLNKLSVMLAATALFAVGCDDDNDNKTDSVAPAPVTDVTFTPQPGGGYFLYTNPKDADFLYARAEYTIGTGEKISKTSSAYSDTLFIEGFGEVKEYEVKIYAVDRDNNVSEPVIMKVTPLETATETILSTVKVIPGFSNLNITWENETQARVNVYVKYEIDGKEGTKVYASNAVEDNFEIDQLEGRPYKISAWLTDNYGNQSTVRELGEFTPKEDYLLDKSKWSFLQDSRLWGNKWDDSEAEDYQAPFGFNPNNEDDPLTKVYAHDSLKNGRRTHVEGRATKFIDGELDDAAKLNLNYFHSGDMSWGGDKTKGEYGQGYDWGAGRSGEERFYKSGDSSSYRLYCSYFYDMGETIQASRIQVSPRRWGADAWGTENVKEFQIFISNDQDPTDGITGWEYVGHYAVVKPSDESEANLVLKEGGTQWLLYPDDPRFTPPFRYIRFKIVKIYGGNSACSSEMTLWGQVGDSQPYAPSVTPDNESTEGTTDDTAQVTE</sequence>
<feature type="chain" id="PRO_5038559529" evidence="2">
    <location>
        <begin position="19"/>
        <end position="495"/>
    </location>
</feature>
<gene>
    <name evidence="6" type="ORF">IAB03_04395</name>
</gene>
<dbReference type="EMBL" id="DVNA01000105">
    <property type="protein sequence ID" value="HIU55034.1"/>
    <property type="molecule type" value="Genomic_DNA"/>
</dbReference>
<feature type="domain" description="DUF5000" evidence="4">
    <location>
        <begin position="350"/>
        <end position="464"/>
    </location>
</feature>
<feature type="compositionally biased region" description="Polar residues" evidence="1">
    <location>
        <begin position="477"/>
        <end position="495"/>
    </location>
</feature>
<reference evidence="6" key="2">
    <citation type="journal article" date="2021" name="PeerJ">
        <title>Extensive microbial diversity within the chicken gut microbiome revealed by metagenomics and culture.</title>
        <authorList>
            <person name="Gilroy R."/>
            <person name="Ravi A."/>
            <person name="Getino M."/>
            <person name="Pursley I."/>
            <person name="Horton D.L."/>
            <person name="Alikhan N.F."/>
            <person name="Baker D."/>
            <person name="Gharbi K."/>
            <person name="Hall N."/>
            <person name="Watson M."/>
            <person name="Adriaenssens E.M."/>
            <person name="Foster-Nyarko E."/>
            <person name="Jarju S."/>
            <person name="Secka A."/>
            <person name="Antonio M."/>
            <person name="Oren A."/>
            <person name="Chaudhuri R.R."/>
            <person name="La Ragione R."/>
            <person name="Hildebrand F."/>
            <person name="Pallen M.J."/>
        </authorList>
    </citation>
    <scope>NUCLEOTIDE SEQUENCE</scope>
    <source>
        <strain evidence="6">CHK158-818</strain>
    </source>
</reference>
<dbReference type="Pfam" id="PF16323">
    <property type="entry name" value="DUF4959"/>
    <property type="match status" value="1"/>
</dbReference>
<keyword evidence="2" id="KW-0732">Signal</keyword>
<feature type="domain" description="DUF4959" evidence="3">
    <location>
        <begin position="20"/>
        <end position="121"/>
    </location>
</feature>
<dbReference type="Proteomes" id="UP000824112">
    <property type="component" value="Unassembled WGS sequence"/>
</dbReference>
<evidence type="ECO:0000313" key="7">
    <source>
        <dbReference type="Proteomes" id="UP000824112"/>
    </source>
</evidence>